<evidence type="ECO:0000313" key="2">
    <source>
        <dbReference type="Proteomes" id="UP001596226"/>
    </source>
</evidence>
<dbReference type="Proteomes" id="UP001596226">
    <property type="component" value="Unassembled WGS sequence"/>
</dbReference>
<protein>
    <submittedName>
        <fullName evidence="1">Uncharacterized protein</fullName>
    </submittedName>
</protein>
<keyword evidence="2" id="KW-1185">Reference proteome</keyword>
<dbReference type="RefSeq" id="WP_377511251.1">
    <property type="nucleotide sequence ID" value="NZ_JBHSQS010000007.1"/>
</dbReference>
<sequence length="365" mass="37831">MGHPPSTPPYATLAAGTPLECVVALGHDDEGDQDVFAESGGVGTPPTRATQGTAARHRALVAALLARGYAVGAAAATPALQVLGRSPEADGCTTYLTHPHAFRPVPSEPGRPVVVRLVANIDGRHGTAAASALLDGLRSATVCVYLGHLRFGLGPDFEPALPVTVAPGSGLPTAPARLARQAARIGRQHGEPLEATLDRWLAEGLLRIERVGTSRVVLSHRNLVPGSATARLTHWVARRAPGGLPAPAFAEPAASDAEHDAGTALDRHRLWVLLTCRATALFPALRRGLAPAPVWLVGPPDTVSLDESRTVPWILDALCAGGPWAEVLSVLDARAYGGRLVLDAPPDTYARDTAGGGDGGRRAHG</sequence>
<reference evidence="2" key="1">
    <citation type="journal article" date="2019" name="Int. J. Syst. Evol. Microbiol.">
        <title>The Global Catalogue of Microorganisms (GCM) 10K type strain sequencing project: providing services to taxonomists for standard genome sequencing and annotation.</title>
        <authorList>
            <consortium name="The Broad Institute Genomics Platform"/>
            <consortium name="The Broad Institute Genome Sequencing Center for Infectious Disease"/>
            <person name="Wu L."/>
            <person name="Ma J."/>
        </authorList>
    </citation>
    <scope>NUCLEOTIDE SEQUENCE [LARGE SCALE GENOMIC DNA]</scope>
    <source>
        <strain evidence="2">CGMCC 4.7144</strain>
    </source>
</reference>
<gene>
    <name evidence="1" type="ORF">ACFQGL_14205</name>
</gene>
<organism evidence="1 2">
    <name type="scientific">Micromonospora vulcania</name>
    <dbReference type="NCBI Taxonomy" id="1441873"/>
    <lineage>
        <taxon>Bacteria</taxon>
        <taxon>Bacillati</taxon>
        <taxon>Actinomycetota</taxon>
        <taxon>Actinomycetes</taxon>
        <taxon>Micromonosporales</taxon>
        <taxon>Micromonosporaceae</taxon>
        <taxon>Micromonospora</taxon>
    </lineage>
</organism>
<dbReference type="EMBL" id="JBHSQS010000007">
    <property type="protein sequence ID" value="MFC5924498.1"/>
    <property type="molecule type" value="Genomic_DNA"/>
</dbReference>
<evidence type="ECO:0000313" key="1">
    <source>
        <dbReference type="EMBL" id="MFC5924498.1"/>
    </source>
</evidence>
<accession>A0ABW1H6E6</accession>
<proteinExistence type="predicted"/>
<name>A0ABW1H6E6_9ACTN</name>
<comment type="caution">
    <text evidence="1">The sequence shown here is derived from an EMBL/GenBank/DDBJ whole genome shotgun (WGS) entry which is preliminary data.</text>
</comment>